<dbReference type="EMBL" id="CP039543">
    <property type="protein sequence ID" value="QJT07772.1"/>
    <property type="molecule type" value="Genomic_DNA"/>
</dbReference>
<dbReference type="EMBL" id="QMIF01000027">
    <property type="protein sequence ID" value="TVM30221.1"/>
    <property type="molecule type" value="Genomic_DNA"/>
</dbReference>
<dbReference type="InterPro" id="IPR009078">
    <property type="entry name" value="Ferritin-like_SF"/>
</dbReference>
<evidence type="ECO:0000313" key="1">
    <source>
        <dbReference type="EMBL" id="QJT07772.1"/>
    </source>
</evidence>
<dbReference type="Proteomes" id="UP000503251">
    <property type="component" value="Chromosome"/>
</dbReference>
<keyword evidence="4" id="KW-1185">Reference proteome</keyword>
<dbReference type="Gene3D" id="1.20.1260.10">
    <property type="match status" value="1"/>
</dbReference>
<reference evidence="1 4" key="2">
    <citation type="submission" date="2019-04" db="EMBL/GenBank/DDBJ databases">
        <title>Isolation and culture of sulfate reducing bacteria from the cold seep of the South China Sea.</title>
        <authorList>
            <person name="Sun C."/>
            <person name="Liu R."/>
        </authorList>
    </citation>
    <scope>NUCLEOTIDE SEQUENCE [LARGE SCALE GENOMIC DNA]</scope>
    <source>
        <strain evidence="1 4">CS1</strain>
    </source>
</reference>
<reference evidence="2 3" key="1">
    <citation type="submission" date="2018-06" db="EMBL/GenBank/DDBJ databases">
        <title>Complete genome of Desulfovibrio marinus P48SEP.</title>
        <authorList>
            <person name="Crispim J.S."/>
            <person name="Vidigal P.M.P."/>
            <person name="Silva L.C.F."/>
            <person name="Araujo L.C."/>
            <person name="Laguardia C.N."/>
            <person name="Dias R.S."/>
            <person name="Sousa M.P."/>
            <person name="Paula S.O."/>
            <person name="Silva C."/>
        </authorList>
    </citation>
    <scope>NUCLEOTIDE SEQUENCE [LARGE SCALE GENOMIC DNA]</scope>
    <source>
        <strain evidence="2 3">P48SEP</strain>
    </source>
</reference>
<dbReference type="InterPro" id="IPR012347">
    <property type="entry name" value="Ferritin-like"/>
</dbReference>
<gene>
    <name evidence="2" type="ORF">DQK91_21470</name>
    <name evidence="1" type="ORF">E8L03_01990</name>
</gene>
<evidence type="ECO:0000313" key="2">
    <source>
        <dbReference type="EMBL" id="TVM30221.1"/>
    </source>
</evidence>
<evidence type="ECO:0008006" key="5">
    <source>
        <dbReference type="Google" id="ProtNLM"/>
    </source>
</evidence>
<dbReference type="RefSeq" id="WP_144307464.1">
    <property type="nucleotide sequence ID" value="NZ_CP039543.1"/>
</dbReference>
<organism evidence="2 3">
    <name type="scientific">Oceanidesulfovibrio marinus</name>
    <dbReference type="NCBI Taxonomy" id="370038"/>
    <lineage>
        <taxon>Bacteria</taxon>
        <taxon>Pseudomonadati</taxon>
        <taxon>Thermodesulfobacteriota</taxon>
        <taxon>Desulfovibrionia</taxon>
        <taxon>Desulfovibrionales</taxon>
        <taxon>Desulfovibrionaceae</taxon>
        <taxon>Oceanidesulfovibrio</taxon>
    </lineage>
</organism>
<accession>A0A6P1ZEA9</accession>
<protein>
    <recommendedName>
        <fullName evidence="5">Rubrerythrin</fullName>
    </recommendedName>
</protein>
<evidence type="ECO:0000313" key="4">
    <source>
        <dbReference type="Proteomes" id="UP000503251"/>
    </source>
</evidence>
<dbReference type="Proteomes" id="UP000434052">
    <property type="component" value="Unassembled WGS sequence"/>
</dbReference>
<name>A0A6P1ZEA9_9BACT</name>
<dbReference type="SUPFAM" id="SSF47240">
    <property type="entry name" value="Ferritin-like"/>
    <property type="match status" value="1"/>
</dbReference>
<sequence length="171" mass="19405">MSESSREMLCQALGMVDKAIDFYDAHAESCQGGVIRDVFVRLRDLKKTRRDRLQELHDKVEAGVSFAEACGSMELEAAEGANMFRKIATSHEPVSCPLDEIASIDEAAAIELDLVRFFEDQEQAAAGPVEKKFLHYLVQDARGQFMLINDMKWYYEDPKAWTFADKKPYEA</sequence>
<dbReference type="AlphaFoldDB" id="A0A6P1ZEA9"/>
<evidence type="ECO:0000313" key="3">
    <source>
        <dbReference type="Proteomes" id="UP000434052"/>
    </source>
</evidence>
<proteinExistence type="predicted"/>
<dbReference type="OrthoDB" id="5510528at2"/>